<name>A0ABD2MXD3_9CUCU</name>
<dbReference type="GO" id="GO:0005912">
    <property type="term" value="C:adherens junction"/>
    <property type="evidence" value="ECO:0007669"/>
    <property type="project" value="UniProtKB-SubCell"/>
</dbReference>
<evidence type="ECO:0000313" key="10">
    <source>
        <dbReference type="Proteomes" id="UP001516400"/>
    </source>
</evidence>
<dbReference type="InterPro" id="IPR018979">
    <property type="entry name" value="FERM_N"/>
</dbReference>
<comment type="subcellular location">
    <subcellularLocation>
        <location evidence="2">Cell junction</location>
        <location evidence="2">Adherens junction</location>
    </subcellularLocation>
    <subcellularLocation>
        <location evidence="6">Cell projection</location>
        <location evidence="6">Rhabdomere</location>
    </subcellularLocation>
    <subcellularLocation>
        <location evidence="1">Cytoplasm</location>
    </subcellularLocation>
</comment>
<dbReference type="FunFam" id="1.20.80.10:FF:000003">
    <property type="entry name" value="Tyrosine-protein phosphatase non-receptor type 4"/>
    <property type="match status" value="1"/>
</dbReference>
<evidence type="ECO:0000256" key="1">
    <source>
        <dbReference type="ARBA" id="ARBA00004496"/>
    </source>
</evidence>
<gene>
    <name evidence="9" type="ORF">HHI36_021365</name>
</gene>
<dbReference type="Proteomes" id="UP001516400">
    <property type="component" value="Unassembled WGS sequence"/>
</dbReference>
<dbReference type="PRINTS" id="PR00935">
    <property type="entry name" value="BAND41"/>
</dbReference>
<dbReference type="SUPFAM" id="SSF50729">
    <property type="entry name" value="PH domain-like"/>
    <property type="match status" value="1"/>
</dbReference>
<dbReference type="SMART" id="SM01196">
    <property type="entry name" value="FERM_C"/>
    <property type="match status" value="1"/>
</dbReference>
<keyword evidence="10" id="KW-1185">Reference proteome</keyword>
<dbReference type="GO" id="GO:0009887">
    <property type="term" value="P:animal organ morphogenesis"/>
    <property type="evidence" value="ECO:0007669"/>
    <property type="project" value="UniProtKB-ARBA"/>
</dbReference>
<feature type="compositionally biased region" description="Polar residues" evidence="7">
    <location>
        <begin position="439"/>
        <end position="458"/>
    </location>
</feature>
<proteinExistence type="predicted"/>
<dbReference type="SMART" id="SM01195">
    <property type="entry name" value="FA"/>
    <property type="match status" value="1"/>
</dbReference>
<dbReference type="SUPFAM" id="SSF54236">
    <property type="entry name" value="Ubiquitin-like"/>
    <property type="match status" value="1"/>
</dbReference>
<dbReference type="InterPro" id="IPR019747">
    <property type="entry name" value="FERM_CS"/>
</dbReference>
<organism evidence="9 10">
    <name type="scientific">Cryptolaemus montrouzieri</name>
    <dbReference type="NCBI Taxonomy" id="559131"/>
    <lineage>
        <taxon>Eukaryota</taxon>
        <taxon>Metazoa</taxon>
        <taxon>Ecdysozoa</taxon>
        <taxon>Arthropoda</taxon>
        <taxon>Hexapoda</taxon>
        <taxon>Insecta</taxon>
        <taxon>Pterygota</taxon>
        <taxon>Neoptera</taxon>
        <taxon>Endopterygota</taxon>
        <taxon>Coleoptera</taxon>
        <taxon>Polyphaga</taxon>
        <taxon>Cucujiformia</taxon>
        <taxon>Coccinelloidea</taxon>
        <taxon>Coccinellidae</taxon>
        <taxon>Scymninae</taxon>
        <taxon>Scymnini</taxon>
        <taxon>Cryptolaemus</taxon>
    </lineage>
</organism>
<dbReference type="InterPro" id="IPR019748">
    <property type="entry name" value="FERM_central"/>
</dbReference>
<dbReference type="InterPro" id="IPR014352">
    <property type="entry name" value="FERM/acyl-CoA-bd_prot_sf"/>
</dbReference>
<dbReference type="CDD" id="cd13186">
    <property type="entry name" value="FERM_C_NBL4_NBL5"/>
    <property type="match status" value="1"/>
</dbReference>
<dbReference type="InterPro" id="IPR035963">
    <property type="entry name" value="FERM_2"/>
</dbReference>
<protein>
    <recommendedName>
        <fullName evidence="3">Moesin/ezrin/radixin homolog 1</fullName>
    </recommendedName>
</protein>
<dbReference type="PANTHER" id="PTHR23280:SF25">
    <property type="entry name" value="MOESIN_EZRIN_RADIXIN HOMOLOG 1"/>
    <property type="match status" value="1"/>
</dbReference>
<accession>A0ABD2MXD3</accession>
<dbReference type="CDD" id="cd17108">
    <property type="entry name" value="FERM_F1_EPB41L5_like"/>
    <property type="match status" value="1"/>
</dbReference>
<dbReference type="InterPro" id="IPR014847">
    <property type="entry name" value="FA"/>
</dbReference>
<dbReference type="CDD" id="cd14473">
    <property type="entry name" value="FERM_B-lobe"/>
    <property type="match status" value="1"/>
</dbReference>
<feature type="region of interest" description="Disordered" evidence="7">
    <location>
        <begin position="329"/>
        <end position="412"/>
    </location>
</feature>
<reference evidence="9 10" key="1">
    <citation type="journal article" date="2021" name="BMC Biol.">
        <title>Horizontally acquired antibacterial genes associated with adaptive radiation of ladybird beetles.</title>
        <authorList>
            <person name="Li H.S."/>
            <person name="Tang X.F."/>
            <person name="Huang Y.H."/>
            <person name="Xu Z.Y."/>
            <person name="Chen M.L."/>
            <person name="Du X.Y."/>
            <person name="Qiu B.Y."/>
            <person name="Chen P.T."/>
            <person name="Zhang W."/>
            <person name="Slipinski A."/>
            <person name="Escalona H.E."/>
            <person name="Waterhouse R.M."/>
            <person name="Zwick A."/>
            <person name="Pang H."/>
        </authorList>
    </citation>
    <scope>NUCLEOTIDE SEQUENCE [LARGE SCALE GENOMIC DNA]</scope>
    <source>
        <strain evidence="9">SYSU2018</strain>
    </source>
</reference>
<evidence type="ECO:0000256" key="3">
    <source>
        <dbReference type="ARBA" id="ARBA00022025"/>
    </source>
</evidence>
<evidence type="ECO:0000256" key="7">
    <source>
        <dbReference type="SAM" id="MobiDB-lite"/>
    </source>
</evidence>
<dbReference type="InterPro" id="IPR018980">
    <property type="entry name" value="FERM_PH-like_C"/>
</dbReference>
<dbReference type="GO" id="GO:0016028">
    <property type="term" value="C:rhabdomere"/>
    <property type="evidence" value="ECO:0007669"/>
    <property type="project" value="UniProtKB-SubCell"/>
</dbReference>
<comment type="caution">
    <text evidence="9">The sequence shown here is derived from an EMBL/GenBank/DDBJ whole genome shotgun (WGS) entry which is preliminary data.</text>
</comment>
<dbReference type="Gene3D" id="2.30.29.30">
    <property type="entry name" value="Pleckstrin-homology domain (PH domain)/Phosphotyrosine-binding domain (PTB)"/>
    <property type="match status" value="1"/>
</dbReference>
<dbReference type="PRINTS" id="PR00661">
    <property type="entry name" value="ERMFAMILY"/>
</dbReference>
<feature type="compositionally biased region" description="Basic and acidic residues" evidence="7">
    <location>
        <begin position="342"/>
        <end position="353"/>
    </location>
</feature>
<dbReference type="InterPro" id="IPR019749">
    <property type="entry name" value="Band_41_domain"/>
</dbReference>
<feature type="region of interest" description="Disordered" evidence="7">
    <location>
        <begin position="439"/>
        <end position="480"/>
    </location>
</feature>
<dbReference type="AlphaFoldDB" id="A0ABD2MXD3"/>
<dbReference type="PROSITE" id="PS50057">
    <property type="entry name" value="FERM_3"/>
    <property type="match status" value="1"/>
</dbReference>
<feature type="domain" description="FERM" evidence="8">
    <location>
        <begin position="1"/>
        <end position="287"/>
    </location>
</feature>
<feature type="compositionally biased region" description="Polar residues" evidence="7">
    <location>
        <begin position="375"/>
        <end position="387"/>
    </location>
</feature>
<dbReference type="PROSITE" id="PS00660">
    <property type="entry name" value="FERM_1"/>
    <property type="match status" value="1"/>
</dbReference>
<sequence>MAYIHEGVTFGRVRVIQGIIEKALASDLYEQVFYSLDIIEKEYFGLQFTDVNHVKHWLDPNKLIRKQLKIGPPFTLRLKVKFYSSEPSNLREELTRYQFFLQLKNDVLEGKIDCPKQTAVELAALALQSELGDYDDTQHTAGTVSEFRFVPDQTEEMEIDILNEFKKVRGLTPAQAEMQYLNKIKWLESYGVDTHIVLGKDGNEYKLGLTPTGILLYEGKQKIGLFFWPKITKLNFKKKKLTIIVIEDDDDGREQEHTFVFRLHNEKACKHLWKCAVEHHGFFRLQEPVKGGSARQNFFRMGSRFRYSGRTEYQSAHRSRVRRTVQLERKPSQRYGRRQSHILREKQQKEQLVKQENATEVTEPPATSVRCSGRSVKSNSSTNTNADSLYAKVNEDPTKAMTPTGPESLGLISQSSFGKSSIERGSIGQNSVGKCSITSAAGSGVYSPTGSKNGTLTRNKQKNSNLVSVSPTPTSPTTDPQLDLLIMSLAKETLTGVNSKTEHDLNKLEDTDSDSKKLLCDIPNNINKISGVAKPLPPGQLTCNILKAYSKQDESPLVSPTFGSKLTNQMFVAAPSSDESNLNSLNAATFVSVGDVNEAEPPQINGIQNVRKVSTLSPTASKVSPWLVSSEVVSSPVAKVNTTELSIIRKSVITTQL</sequence>
<dbReference type="InterPro" id="IPR000299">
    <property type="entry name" value="FERM_domain"/>
</dbReference>
<dbReference type="InterPro" id="IPR011993">
    <property type="entry name" value="PH-like_dom_sf"/>
</dbReference>
<evidence type="ECO:0000256" key="6">
    <source>
        <dbReference type="ARBA" id="ARBA00043944"/>
    </source>
</evidence>
<keyword evidence="5" id="KW-0965">Cell junction</keyword>
<dbReference type="SMART" id="SM00295">
    <property type="entry name" value="B41"/>
    <property type="match status" value="1"/>
</dbReference>
<dbReference type="Gene3D" id="3.10.20.90">
    <property type="entry name" value="Phosphatidylinositol 3-kinase Catalytic Subunit, Chain A, domain 1"/>
    <property type="match status" value="1"/>
</dbReference>
<evidence type="ECO:0000259" key="8">
    <source>
        <dbReference type="PROSITE" id="PS50057"/>
    </source>
</evidence>
<dbReference type="GO" id="GO:0005886">
    <property type="term" value="C:plasma membrane"/>
    <property type="evidence" value="ECO:0007669"/>
    <property type="project" value="UniProtKB-ARBA"/>
</dbReference>
<dbReference type="Pfam" id="PF09380">
    <property type="entry name" value="FERM_C"/>
    <property type="match status" value="1"/>
</dbReference>
<evidence type="ECO:0000313" key="9">
    <source>
        <dbReference type="EMBL" id="KAL3270847.1"/>
    </source>
</evidence>
<keyword evidence="4" id="KW-0963">Cytoplasm</keyword>
<evidence type="ECO:0000256" key="5">
    <source>
        <dbReference type="ARBA" id="ARBA00022949"/>
    </source>
</evidence>
<dbReference type="Pfam" id="PF08736">
    <property type="entry name" value="FA"/>
    <property type="match status" value="1"/>
</dbReference>
<feature type="compositionally biased region" description="Low complexity" evidence="7">
    <location>
        <begin position="464"/>
        <end position="480"/>
    </location>
</feature>
<dbReference type="Pfam" id="PF00373">
    <property type="entry name" value="FERM_M"/>
    <property type="match status" value="1"/>
</dbReference>
<dbReference type="Gene3D" id="1.20.80.10">
    <property type="match status" value="1"/>
</dbReference>
<dbReference type="SUPFAM" id="SSF47031">
    <property type="entry name" value="Second domain of FERM"/>
    <property type="match status" value="1"/>
</dbReference>
<dbReference type="InterPro" id="IPR029071">
    <property type="entry name" value="Ubiquitin-like_domsf"/>
</dbReference>
<evidence type="ECO:0000256" key="4">
    <source>
        <dbReference type="ARBA" id="ARBA00022490"/>
    </source>
</evidence>
<dbReference type="EMBL" id="JABFTP020000042">
    <property type="protein sequence ID" value="KAL3270847.1"/>
    <property type="molecule type" value="Genomic_DNA"/>
</dbReference>
<dbReference type="FunFam" id="2.30.29.30:FF:000002">
    <property type="entry name" value="Band 4.1-like protein 5 isoform 1"/>
    <property type="match status" value="1"/>
</dbReference>
<dbReference type="FunFam" id="3.10.20.90:FF:000024">
    <property type="entry name" value="Erythrocyte membrane protein band 4.1-like 5"/>
    <property type="match status" value="1"/>
</dbReference>
<dbReference type="GO" id="GO:0005737">
    <property type="term" value="C:cytoplasm"/>
    <property type="evidence" value="ECO:0007669"/>
    <property type="project" value="UniProtKB-SubCell"/>
</dbReference>
<evidence type="ECO:0000256" key="2">
    <source>
        <dbReference type="ARBA" id="ARBA00004536"/>
    </source>
</evidence>
<dbReference type="GO" id="GO:0030182">
    <property type="term" value="P:neuron differentiation"/>
    <property type="evidence" value="ECO:0007669"/>
    <property type="project" value="UniProtKB-ARBA"/>
</dbReference>
<dbReference type="Pfam" id="PF09379">
    <property type="entry name" value="FERM_N"/>
    <property type="match status" value="1"/>
</dbReference>
<dbReference type="InterPro" id="IPR000798">
    <property type="entry name" value="Ez/rad/moesin-like"/>
</dbReference>
<dbReference type="PANTHER" id="PTHR23280">
    <property type="entry name" value="4.1 G PROTEIN"/>
    <property type="match status" value="1"/>
</dbReference>